<name>A0A0M0JQH6_9EUKA</name>
<feature type="compositionally biased region" description="Basic and acidic residues" evidence="2">
    <location>
        <begin position="1248"/>
        <end position="1257"/>
    </location>
</feature>
<feature type="region of interest" description="Disordered" evidence="2">
    <location>
        <begin position="473"/>
        <end position="510"/>
    </location>
</feature>
<feature type="coiled-coil region" evidence="1">
    <location>
        <begin position="1273"/>
        <end position="1305"/>
    </location>
</feature>
<dbReference type="Proteomes" id="UP000037460">
    <property type="component" value="Unassembled WGS sequence"/>
</dbReference>
<feature type="region of interest" description="Disordered" evidence="2">
    <location>
        <begin position="1203"/>
        <end position="1264"/>
    </location>
</feature>
<feature type="region of interest" description="Disordered" evidence="2">
    <location>
        <begin position="1381"/>
        <end position="1440"/>
    </location>
</feature>
<sequence>MGCAEAGPPSGGGTEDAAQTRSRIDKGIAIDWTAHADYCNGKTATQPTISSDTAMAADEPAAKTPAPGSIDWDELARNFGLLAAREAPTISETWMNTAGRPSALILIPVAHTGTDPCAMISLHHPSTLFGAARDERQGGAEQGAILAARLHGGIETQYAASTPHYGANDAIILVPWATRPTFVARTAAQLELALEAGLFAAWCTLDALHNHKAYHADCGNGALIAMADNVRTAADYGDEIPFPANGLPEYADSALRLAPFAERPLSLSTTWLARLPPQQVPPGFKPTTFQGILRGWARRKICAAMNATADRDFECYNTGGSKLRRPPYICIGLGGGMHIAHADGIGHYNALSIVWELDPATGLYDKLDYERPGRTHWNLGYLKEIFGIHDDQQLMSLVMHGVRWGVQAPVQIRIAANLERLDDRIRGVGEAFKKLIAKGLYYKYKKLRRAHEQISPDGPGPFIIIPSYIVGTGGTDKPDNPNEKRIIGDQGAPHADQRVRERNEPHGDPDGPIVVSLNDMMGPEPGSVTRGSMLDATKYPMPHPESKVRPRQAYGDSAILSHMALVNKTYLAGFKSDGRHMFFQFEMAAEEERTCSFATIIPFPLTDESGKPILDDSGTAIVEHWFTLIVATCMNMGSRNSSKIAQRFTDRLLEAFSQQLDVYVRDSWLPRQTAELQALLAERATQLGPRQARPFKTGGYTDDYEFEFVGPELFAAGARIWTDMCGKANYWLSEKAGAGTVVDFIGGRLVLNGGFGCLAPSKHARAVADSMTVCEGVITREALESHNSFLVHVHDWLDFPAGTLKGLSAPLRIPGTPEQRAVITEGVKAQHQKIITLLHARRAASFWSGVNEALRGQESARAALAIVRFNPRFTSDACSDVAQPYICGVCNGIYFRFALDGAWRRRHITVTEACGTVLTLMILSEYFPDGEIMIESDASASLATTRATADATDLTYLRRRAEEEVKFRTASRRSWITHCKGWANGLADAGSRDKMREMHALADAFGIRLREVPVPQEALAFMRDVLANSTERAENDEAHDTSMGTHNLSMTGDMPIAQPNMLALLAYLDTAIERGDSRLELERRAINVAKYMGASRPITAVNCVIAACLLMQPKRFKGAKAAAQACDCSMSSCHKWLKLLRDKIHEEMADDTASGSREAAPPAQPEQPTTDEPPAETDSLAEANTIASLILLGHCDPSVDLDLREAAPSSTGPPSFPPSPPGTTPVSRRGHGHAPSGPLPTPPPTLKRRGDGADSGDHSTASARITANEIEALVDVEAATEEINAAADELELQEALETMRRVETEDASAREAPYLQHDLASMFAGVEESLDENPHFRHGQPGAQWGDLLEPPLVRTELHDGVASHDTSMGRHNLSMIGDMPIAQGVRGTGGTASPSPDPRPTARARRPTAPASAGISPDSAEGRAPHRGTKRASPAANHDDDADLIGLLAKRRSPRKFKAAASTTDIDDAIEKHPTRARASSPQPDNAAEARRRATHDVAARLTQHDSAYALFPDRPEVLRGIVVDAAAAREAGIPRGTATADEWGFQWVRKFGLATNNRWMRPRAAPTAEDALCEVWFAILALVWIAQMIAPSTRRKMAGYGQGMPTSALLALYGWRRVMLACGRYVADLSQVRAVLKGICARYKARWGDDAFVRSRKQPFTTAHLTAIVALLEAANQLVTWTAVLRQAVLTAFCHALSTGARKDEWTASFEGDTFVRRGNFNWVDGNGNDLPNTPATVATRKNGDLLRGRSAPSKCDRLNVEWGARDMWFRYDDQNPLNFAWRWRQWEEAHPCPASERARWPAFSPTGDSRPFTGGQADGLLRAVLSLVMTAAEAAQRTWHSCRITLATRLFARRGEPRGIARDEIEGVIQSLVRWKTVEAMRIYARMQSAQYADYVDMATDVRTNTGGDIPTDLPEVDPEGILAETQATIEAIDTEETAKAKAARSARNLDAPRAAAKRGQRRSAPPTGGISATAAEPEARRRVFDIGDGIAVSHLGDDSWNIMGQQLRVHNSFWGWEGNEYSECIVVGYIGEHSFASSKLSKHTYIIEYDGHHYPATHTTVAGALMDAAVKRRVRKAPAPRLL</sequence>
<protein>
    <submittedName>
        <fullName evidence="3">Uncharacterized protein</fullName>
    </submittedName>
</protein>
<reference evidence="4" key="1">
    <citation type="journal article" date="2015" name="PLoS Genet.">
        <title>Genome Sequence and Transcriptome Analyses of Chrysochromulina tobin: Metabolic Tools for Enhanced Algal Fitness in the Prominent Order Prymnesiales (Haptophyceae).</title>
        <authorList>
            <person name="Hovde B.T."/>
            <person name="Deodato C.R."/>
            <person name="Hunsperger H.M."/>
            <person name="Ryken S.A."/>
            <person name="Yost W."/>
            <person name="Jha R.K."/>
            <person name="Patterson J."/>
            <person name="Monnat R.J. Jr."/>
            <person name="Barlow S.B."/>
            <person name="Starkenburg S.R."/>
            <person name="Cattolico R.A."/>
        </authorList>
    </citation>
    <scope>NUCLEOTIDE SEQUENCE</scope>
    <source>
        <strain evidence="4">CCMP291</strain>
    </source>
</reference>
<feature type="region of interest" description="Disordered" evidence="2">
    <location>
        <begin position="1148"/>
        <end position="1178"/>
    </location>
</feature>
<feature type="compositionally biased region" description="Low complexity" evidence="2">
    <location>
        <begin position="1158"/>
        <end position="1178"/>
    </location>
</feature>
<dbReference type="EMBL" id="JWZX01002504">
    <property type="protein sequence ID" value="KOO28854.1"/>
    <property type="molecule type" value="Genomic_DNA"/>
</dbReference>
<feature type="region of interest" description="Disordered" evidence="2">
    <location>
        <begin position="1940"/>
        <end position="1980"/>
    </location>
</feature>
<evidence type="ECO:0000313" key="3">
    <source>
        <dbReference type="EMBL" id="KOO28854.1"/>
    </source>
</evidence>
<feature type="compositionally biased region" description="Basic and acidic residues" evidence="2">
    <location>
        <begin position="476"/>
        <end position="487"/>
    </location>
</feature>
<feature type="region of interest" description="Disordered" evidence="2">
    <location>
        <begin position="1455"/>
        <end position="1496"/>
    </location>
</feature>
<keyword evidence="4" id="KW-1185">Reference proteome</keyword>
<proteinExistence type="predicted"/>
<comment type="caution">
    <text evidence="3">The sequence shown here is derived from an EMBL/GenBank/DDBJ whole genome shotgun (WGS) entry which is preliminary data.</text>
</comment>
<accession>A0A0M0JQH6</accession>
<keyword evidence="1" id="KW-0175">Coiled coil</keyword>
<feature type="compositionally biased region" description="Pro residues" evidence="2">
    <location>
        <begin position="1214"/>
        <end position="1223"/>
    </location>
</feature>
<evidence type="ECO:0000256" key="1">
    <source>
        <dbReference type="SAM" id="Coils"/>
    </source>
</evidence>
<evidence type="ECO:0000313" key="4">
    <source>
        <dbReference type="Proteomes" id="UP000037460"/>
    </source>
</evidence>
<evidence type="ECO:0000256" key="2">
    <source>
        <dbReference type="SAM" id="MobiDB-lite"/>
    </source>
</evidence>
<organism evidence="3 4">
    <name type="scientific">Chrysochromulina tobinii</name>
    <dbReference type="NCBI Taxonomy" id="1460289"/>
    <lineage>
        <taxon>Eukaryota</taxon>
        <taxon>Haptista</taxon>
        <taxon>Haptophyta</taxon>
        <taxon>Prymnesiophyceae</taxon>
        <taxon>Prymnesiales</taxon>
        <taxon>Chrysochromulinaceae</taxon>
        <taxon>Chrysochromulina</taxon>
    </lineage>
</organism>
<gene>
    <name evidence="3" type="ORF">Ctob_012345</name>
</gene>
<feature type="compositionally biased region" description="Basic and acidic residues" evidence="2">
    <location>
        <begin position="495"/>
        <end position="509"/>
    </location>
</feature>